<dbReference type="Pfam" id="PF05548">
    <property type="entry name" value="Peptidase_M11"/>
    <property type="match status" value="1"/>
</dbReference>
<dbReference type="SUPFAM" id="SSF55486">
    <property type="entry name" value="Metalloproteases ('zincins'), catalytic domain"/>
    <property type="match status" value="1"/>
</dbReference>
<comment type="caution">
    <text evidence="4">The sequence shown here is derived from an EMBL/GenBank/DDBJ whole genome shotgun (WGS) entry which is preliminary data.</text>
</comment>
<accession>A0A250X6N7</accession>
<evidence type="ECO:0000313" key="4">
    <source>
        <dbReference type="EMBL" id="GAX78725.1"/>
    </source>
</evidence>
<organism evidence="4 5">
    <name type="scientific">Chlamydomonas eustigma</name>
    <dbReference type="NCBI Taxonomy" id="1157962"/>
    <lineage>
        <taxon>Eukaryota</taxon>
        <taxon>Viridiplantae</taxon>
        <taxon>Chlorophyta</taxon>
        <taxon>core chlorophytes</taxon>
        <taxon>Chlorophyceae</taxon>
        <taxon>CS clade</taxon>
        <taxon>Chlamydomonadales</taxon>
        <taxon>Chlamydomonadaceae</taxon>
        <taxon>Chlamydomonas</taxon>
    </lineage>
</organism>
<feature type="chain" id="PRO_5012738689" description="Peptidase M11 gametolysin domain-containing protein" evidence="2">
    <location>
        <begin position="20"/>
        <end position="934"/>
    </location>
</feature>
<feature type="compositionally biased region" description="Pro residues" evidence="1">
    <location>
        <begin position="642"/>
        <end position="679"/>
    </location>
</feature>
<dbReference type="AlphaFoldDB" id="A0A250X6N7"/>
<keyword evidence="5" id="KW-1185">Reference proteome</keyword>
<protein>
    <recommendedName>
        <fullName evidence="3">Peptidase M11 gametolysin domain-containing protein</fullName>
    </recommendedName>
</protein>
<name>A0A250X6N7_9CHLO</name>
<dbReference type="OrthoDB" id="541044at2759"/>
<evidence type="ECO:0000256" key="2">
    <source>
        <dbReference type="SAM" id="SignalP"/>
    </source>
</evidence>
<feature type="signal peptide" evidence="2">
    <location>
        <begin position="1"/>
        <end position="19"/>
    </location>
</feature>
<gene>
    <name evidence="4" type="ORF">CEUSTIGMA_g6163.t1</name>
</gene>
<dbReference type="InterPro" id="IPR008752">
    <property type="entry name" value="Peptidase_M11"/>
</dbReference>
<evidence type="ECO:0000259" key="3">
    <source>
        <dbReference type="Pfam" id="PF05548"/>
    </source>
</evidence>
<proteinExistence type="predicted"/>
<feature type="compositionally biased region" description="Basic residues" evidence="1">
    <location>
        <begin position="680"/>
        <end position="699"/>
    </location>
</feature>
<feature type="domain" description="Peptidase M11 gametolysin" evidence="3">
    <location>
        <begin position="140"/>
        <end position="429"/>
    </location>
</feature>
<evidence type="ECO:0000313" key="5">
    <source>
        <dbReference type="Proteomes" id="UP000232323"/>
    </source>
</evidence>
<dbReference type="STRING" id="1157962.A0A250X6N7"/>
<feature type="region of interest" description="Disordered" evidence="1">
    <location>
        <begin position="642"/>
        <end position="717"/>
    </location>
</feature>
<sequence length="934" mass="99628">MLVFALYTVLVFFIRRSCGQCSSDSITITVDPNGFHAPRNVEGVHYFATNVNGATTVSLLAIQDSGASNLLSGDQISFTSPCQNVSGRLRRVLLQQAGVSPDGNNDVPIITIPLDFGVLPRGKPVDFNPITGVQTLSSIVFLINIAGAIPPMTASAFNQTWFNSNTPGGCASCTTTMENYVSTCSYNKVSISNTLGNNTVIDFTAPQYAMPASGRTVYSGLPYNTTLQCGAIEPYAMQEWAQFLYSKLTGSNLTISKYQRRIVVMSFNNCNAYGFGSQGCVGAYCYSWIRGDRVNFLNTFFHELSHTLNMQHSQSCIWQYGDCSCVMGCSSDRGCPNAPNSIRAGWSTPIASLWENNFTAGKWYNYSIPAVEVSSVNAVRIFPNWTTPNWGGNSLPAYYLSMKINKGYDETISTTYTGQLSVHLTNATNINDPYMPLLIGDGTGNQPGDQCLGSGLTLGGKVNDTVTYLIISYTGFNGTAASTSVCRYTETVETNCHDGLDNDCNGLVDSQDPACGGGGTCGNGVCQAPENPLTCPADCSHTCGDAYGCAAPLNPANCPQSCPPVCGDGYCVGSETVFSCPQDCPGTCGDGVCNSYFGESLSTCPQDCPGACGDGICNTFFETCTNCYSDCSRTLHCPAQSPPSPPPMKSPPPSLSPPPSPPPPSPPPPPPHSSPPHPPHPPHPHPKVKMSKPLKKRKPPPPTPPPIQAKKKSTRALQDQDVFSGLPLPHSVTIAIPERRALLQAASGYYMQPRMSFISPDGGLAPQEVMAQVQGFASQEHTPRRVLLGGVCPEGDSSIDIVVKPEVHRGAGVPFPNSRSHRRLMEMGVLPKKTIEQQSVCGDGVCNGNEDVLSCGRDCCPSGSCGDGKCHAWLGENCETCPEDCHGNLEEEGSSADLYCCGAYVGCGDERCFADNAVCQMTCMSPPDRPHARF</sequence>
<evidence type="ECO:0000256" key="1">
    <source>
        <dbReference type="SAM" id="MobiDB-lite"/>
    </source>
</evidence>
<dbReference type="EMBL" id="BEGY01000035">
    <property type="protein sequence ID" value="GAX78725.1"/>
    <property type="molecule type" value="Genomic_DNA"/>
</dbReference>
<dbReference type="Proteomes" id="UP000232323">
    <property type="component" value="Unassembled WGS sequence"/>
</dbReference>
<reference evidence="4 5" key="1">
    <citation type="submission" date="2017-08" db="EMBL/GenBank/DDBJ databases">
        <title>Acidophilic green algal genome provides insights into adaptation to an acidic environment.</title>
        <authorList>
            <person name="Hirooka S."/>
            <person name="Hirose Y."/>
            <person name="Kanesaki Y."/>
            <person name="Higuchi S."/>
            <person name="Fujiwara T."/>
            <person name="Onuma R."/>
            <person name="Era A."/>
            <person name="Ohbayashi R."/>
            <person name="Uzuka A."/>
            <person name="Nozaki H."/>
            <person name="Yoshikawa H."/>
            <person name="Miyagishima S.Y."/>
        </authorList>
    </citation>
    <scope>NUCLEOTIDE SEQUENCE [LARGE SCALE GENOMIC DNA]</scope>
    <source>
        <strain evidence="4 5">NIES-2499</strain>
    </source>
</reference>
<keyword evidence="2" id="KW-0732">Signal</keyword>